<dbReference type="InterPro" id="IPR019080">
    <property type="entry name" value="YqaJ_viral_recombinase"/>
</dbReference>
<protein>
    <submittedName>
        <fullName evidence="2">Exonuclease</fullName>
    </submittedName>
</protein>
<reference evidence="2 3" key="1">
    <citation type="submission" date="2019-12" db="EMBL/GenBank/DDBJ databases">
        <title>Nitratireductor arenosus sp. nov., Isolated from sea sand, Jeju island, South Korea.</title>
        <authorList>
            <person name="Kim W."/>
        </authorList>
    </citation>
    <scope>NUCLEOTIDE SEQUENCE [LARGE SCALE GENOMIC DNA]</scope>
    <source>
        <strain evidence="2 3">CAU 1489</strain>
    </source>
</reference>
<evidence type="ECO:0000313" key="3">
    <source>
        <dbReference type="Proteomes" id="UP000463224"/>
    </source>
</evidence>
<dbReference type="CDD" id="cd22343">
    <property type="entry name" value="PDDEXK_lambda_exonuclease-like"/>
    <property type="match status" value="1"/>
</dbReference>
<dbReference type="PANTHER" id="PTHR46609">
    <property type="entry name" value="EXONUCLEASE, PHAGE-TYPE/RECB, C-TERMINAL DOMAIN-CONTAINING PROTEIN"/>
    <property type="match status" value="1"/>
</dbReference>
<dbReference type="Pfam" id="PF09588">
    <property type="entry name" value="YqaJ"/>
    <property type="match status" value="1"/>
</dbReference>
<evidence type="ECO:0000259" key="1">
    <source>
        <dbReference type="Pfam" id="PF09588"/>
    </source>
</evidence>
<evidence type="ECO:0000313" key="2">
    <source>
        <dbReference type="EMBL" id="MVA98880.1"/>
    </source>
</evidence>
<dbReference type="InterPro" id="IPR011335">
    <property type="entry name" value="Restrct_endonuc-II-like"/>
</dbReference>
<dbReference type="GO" id="GO:0004527">
    <property type="term" value="F:exonuclease activity"/>
    <property type="evidence" value="ECO:0007669"/>
    <property type="project" value="UniProtKB-KW"/>
</dbReference>
<dbReference type="AlphaFoldDB" id="A0A844QLQ2"/>
<feature type="domain" description="YqaJ viral recombinase" evidence="1">
    <location>
        <begin position="14"/>
        <end position="152"/>
    </location>
</feature>
<proteinExistence type="predicted"/>
<keyword evidence="3" id="KW-1185">Reference proteome</keyword>
<gene>
    <name evidence="2" type="ORF">GN330_16655</name>
</gene>
<accession>A0A844QLQ2</accession>
<keyword evidence="2" id="KW-0378">Hydrolase</keyword>
<organism evidence="2 3">
    <name type="scientific">Nitratireductor arenosus</name>
    <dbReference type="NCBI Taxonomy" id="2682096"/>
    <lineage>
        <taxon>Bacteria</taxon>
        <taxon>Pseudomonadati</taxon>
        <taxon>Pseudomonadota</taxon>
        <taxon>Alphaproteobacteria</taxon>
        <taxon>Hyphomicrobiales</taxon>
        <taxon>Phyllobacteriaceae</taxon>
        <taxon>Nitratireductor</taxon>
    </lineage>
</organism>
<keyword evidence="2" id="KW-0269">Exonuclease</keyword>
<dbReference type="PANTHER" id="PTHR46609:SF6">
    <property type="entry name" value="EXONUCLEASE, PHAGE-TYPE_RECB, C-TERMINAL DOMAIN-CONTAINING PROTEIN-RELATED"/>
    <property type="match status" value="1"/>
</dbReference>
<dbReference type="InterPro" id="IPR011604">
    <property type="entry name" value="PDDEXK-like_dom_sf"/>
</dbReference>
<dbReference type="Gene3D" id="3.90.320.10">
    <property type="match status" value="1"/>
</dbReference>
<keyword evidence="2" id="KW-0540">Nuclease</keyword>
<dbReference type="SUPFAM" id="SSF52980">
    <property type="entry name" value="Restriction endonuclease-like"/>
    <property type="match status" value="1"/>
</dbReference>
<dbReference type="RefSeq" id="WP_156714253.1">
    <property type="nucleotide sequence ID" value="NZ_WPHG01000004.1"/>
</dbReference>
<sequence>MAMEIFDFEQGTPEWFECRAGIPTASMFATVMASGRGGGESKTRAKYMRQVAGEIITGRPMETYSNPHMDRGHEMEPEARKRYAFLTDAEIKQVGFIRNGQKGCSPDSLVGGSGMLEIKSKLPDLLIECIERDGFPPEHKAQCQGGLWVAEREWIDIVVYWPGMPIFIKRAYRDEAYIAEMSRAVSRFNEELAELVERIRDYEPEPAPREELPEIVANMMAG</sequence>
<comment type="caution">
    <text evidence="2">The sequence shown here is derived from an EMBL/GenBank/DDBJ whole genome shotgun (WGS) entry which is preliminary data.</text>
</comment>
<dbReference type="InterPro" id="IPR051703">
    <property type="entry name" value="NF-kappa-B_Signaling_Reg"/>
</dbReference>
<name>A0A844QLQ2_9HYPH</name>
<dbReference type="Proteomes" id="UP000463224">
    <property type="component" value="Unassembled WGS sequence"/>
</dbReference>
<dbReference type="EMBL" id="WPHG01000004">
    <property type="protein sequence ID" value="MVA98880.1"/>
    <property type="molecule type" value="Genomic_DNA"/>
</dbReference>